<keyword evidence="2" id="KW-1185">Reference proteome</keyword>
<protein>
    <submittedName>
        <fullName evidence="1">Uncharacterized protein</fullName>
    </submittedName>
</protein>
<reference evidence="1" key="4">
    <citation type="submission" date="2019-03" db="UniProtKB">
        <authorList>
            <consortium name="EnsemblPlants"/>
        </authorList>
    </citation>
    <scope>IDENTIFICATION</scope>
</reference>
<name>A0A453CVX5_AEGTS</name>
<evidence type="ECO:0000313" key="1">
    <source>
        <dbReference type="EnsemblPlants" id="AET2Gv20982200.1"/>
    </source>
</evidence>
<dbReference type="Gramene" id="AET2Gv20982200.1">
    <property type="protein sequence ID" value="AET2Gv20982200.1"/>
    <property type="gene ID" value="AET2Gv20982200"/>
</dbReference>
<reference evidence="2" key="1">
    <citation type="journal article" date="2014" name="Science">
        <title>Ancient hybridizations among the ancestral genomes of bread wheat.</title>
        <authorList>
            <consortium name="International Wheat Genome Sequencing Consortium,"/>
            <person name="Marcussen T."/>
            <person name="Sandve S.R."/>
            <person name="Heier L."/>
            <person name="Spannagl M."/>
            <person name="Pfeifer M."/>
            <person name="Jakobsen K.S."/>
            <person name="Wulff B.B."/>
            <person name="Steuernagel B."/>
            <person name="Mayer K.F."/>
            <person name="Olsen O.A."/>
        </authorList>
    </citation>
    <scope>NUCLEOTIDE SEQUENCE [LARGE SCALE GENOMIC DNA]</scope>
    <source>
        <strain evidence="2">cv. AL8/78</strain>
    </source>
</reference>
<reference evidence="1" key="5">
    <citation type="journal article" date="2021" name="G3 (Bethesda)">
        <title>Aegilops tauschii genome assembly Aet v5.0 features greater sequence contiguity and improved annotation.</title>
        <authorList>
            <person name="Wang L."/>
            <person name="Zhu T."/>
            <person name="Rodriguez J.C."/>
            <person name="Deal K.R."/>
            <person name="Dubcovsky J."/>
            <person name="McGuire P.E."/>
            <person name="Lux T."/>
            <person name="Spannagl M."/>
            <person name="Mayer K.F.X."/>
            <person name="Baldrich P."/>
            <person name="Meyers B.C."/>
            <person name="Huo N."/>
            <person name="Gu Y.Q."/>
            <person name="Zhou H."/>
            <person name="Devos K.M."/>
            <person name="Bennetzen J.L."/>
            <person name="Unver T."/>
            <person name="Budak H."/>
            <person name="Gulick P.J."/>
            <person name="Galiba G."/>
            <person name="Kalapos B."/>
            <person name="Nelson D.R."/>
            <person name="Li P."/>
            <person name="You F.M."/>
            <person name="Luo M.C."/>
            <person name="Dvorak J."/>
        </authorList>
    </citation>
    <scope>NUCLEOTIDE SEQUENCE [LARGE SCALE GENOMIC DNA]</scope>
    <source>
        <strain evidence="1">cv. AL8/78</strain>
    </source>
</reference>
<dbReference type="Proteomes" id="UP000015105">
    <property type="component" value="Chromosome 2D"/>
</dbReference>
<reference evidence="1" key="3">
    <citation type="journal article" date="2017" name="Nature">
        <title>Genome sequence of the progenitor of the wheat D genome Aegilops tauschii.</title>
        <authorList>
            <person name="Luo M.C."/>
            <person name="Gu Y.Q."/>
            <person name="Puiu D."/>
            <person name="Wang H."/>
            <person name="Twardziok S.O."/>
            <person name="Deal K.R."/>
            <person name="Huo N."/>
            <person name="Zhu T."/>
            <person name="Wang L."/>
            <person name="Wang Y."/>
            <person name="McGuire P.E."/>
            <person name="Liu S."/>
            <person name="Long H."/>
            <person name="Ramasamy R.K."/>
            <person name="Rodriguez J.C."/>
            <person name="Van S.L."/>
            <person name="Yuan L."/>
            <person name="Wang Z."/>
            <person name="Xia Z."/>
            <person name="Xiao L."/>
            <person name="Anderson O.D."/>
            <person name="Ouyang S."/>
            <person name="Liang Y."/>
            <person name="Zimin A.V."/>
            <person name="Pertea G."/>
            <person name="Qi P."/>
            <person name="Bennetzen J.L."/>
            <person name="Dai X."/>
            <person name="Dawson M.W."/>
            <person name="Muller H.G."/>
            <person name="Kugler K."/>
            <person name="Rivarola-Duarte L."/>
            <person name="Spannagl M."/>
            <person name="Mayer K.F.X."/>
            <person name="Lu F.H."/>
            <person name="Bevan M.W."/>
            <person name="Leroy P."/>
            <person name="Li P."/>
            <person name="You F.M."/>
            <person name="Sun Q."/>
            <person name="Liu Z."/>
            <person name="Lyons E."/>
            <person name="Wicker T."/>
            <person name="Salzberg S.L."/>
            <person name="Devos K.M."/>
            <person name="Dvorak J."/>
        </authorList>
    </citation>
    <scope>NUCLEOTIDE SEQUENCE [LARGE SCALE GENOMIC DNA]</scope>
    <source>
        <strain evidence="1">cv. AL8/78</strain>
    </source>
</reference>
<proteinExistence type="predicted"/>
<sequence length="81" mass="8905">LQVCALKSTASRFAPSPESGATRRRLLPGLGIQIFSYFFPLPIRPVPSRPPPTATPRASEFSSSASFFPARLRSIRSLLFQ</sequence>
<organism evidence="1 2">
    <name type="scientific">Aegilops tauschii subsp. strangulata</name>
    <name type="common">Goatgrass</name>
    <dbReference type="NCBI Taxonomy" id="200361"/>
    <lineage>
        <taxon>Eukaryota</taxon>
        <taxon>Viridiplantae</taxon>
        <taxon>Streptophyta</taxon>
        <taxon>Embryophyta</taxon>
        <taxon>Tracheophyta</taxon>
        <taxon>Spermatophyta</taxon>
        <taxon>Magnoliopsida</taxon>
        <taxon>Liliopsida</taxon>
        <taxon>Poales</taxon>
        <taxon>Poaceae</taxon>
        <taxon>BOP clade</taxon>
        <taxon>Pooideae</taxon>
        <taxon>Triticodae</taxon>
        <taxon>Triticeae</taxon>
        <taxon>Triticinae</taxon>
        <taxon>Aegilops</taxon>
    </lineage>
</organism>
<dbReference type="EnsemblPlants" id="AET2Gv20982200.1">
    <property type="protein sequence ID" value="AET2Gv20982200.1"/>
    <property type="gene ID" value="AET2Gv20982200"/>
</dbReference>
<evidence type="ECO:0000313" key="2">
    <source>
        <dbReference type="Proteomes" id="UP000015105"/>
    </source>
</evidence>
<accession>A0A453CVX5</accession>
<dbReference type="AlphaFoldDB" id="A0A453CVX5"/>
<reference evidence="2" key="2">
    <citation type="journal article" date="2017" name="Nat. Plants">
        <title>The Aegilops tauschii genome reveals multiple impacts of transposons.</title>
        <authorList>
            <person name="Zhao G."/>
            <person name="Zou C."/>
            <person name="Li K."/>
            <person name="Wang K."/>
            <person name="Li T."/>
            <person name="Gao L."/>
            <person name="Zhang X."/>
            <person name="Wang H."/>
            <person name="Yang Z."/>
            <person name="Liu X."/>
            <person name="Jiang W."/>
            <person name="Mao L."/>
            <person name="Kong X."/>
            <person name="Jiao Y."/>
            <person name="Jia J."/>
        </authorList>
    </citation>
    <scope>NUCLEOTIDE SEQUENCE [LARGE SCALE GENOMIC DNA]</scope>
    <source>
        <strain evidence="2">cv. AL8/78</strain>
    </source>
</reference>